<reference evidence="3" key="2">
    <citation type="submission" date="2022-12" db="EMBL/GenBank/DDBJ databases">
        <title>B. miyamotoi WGS.</title>
        <authorList>
            <person name="Gabriele M."/>
            <person name="Kuleshov K.V."/>
            <person name="Hepner S."/>
            <person name="Hoornstra D."/>
            <person name="Hovius J.W."/>
            <person name="Platonov A.E."/>
            <person name="Fingerle V."/>
            <person name="Strube C."/>
        </authorList>
    </citation>
    <scope>NUCLEOTIDE SEQUENCE</scope>
    <source>
        <strain evidence="3">ZStruIII14-9</strain>
        <plasmid evidence="4">pZSt-cp29-1</plasmid>
        <plasmid evidence="3">pZSt-cp30-5xcp24-1</plasmid>
        <plasmid evidence="7">pZSt-cp30-7</plasmid>
        <plasmid evidence="5">pZSt-cp30-8</plasmid>
        <plasmid evidence="6">pZSt-cp30-9</plasmid>
    </source>
</reference>
<protein>
    <submittedName>
        <fullName evidence="1">DUF228 domain-containing protein</fullName>
    </submittedName>
</protein>
<dbReference type="EMBL" id="CP114730">
    <property type="protein sequence ID" value="WAZ72768.1"/>
    <property type="molecule type" value="Genomic_DNA"/>
</dbReference>
<dbReference type="EMBL" id="CP114724">
    <property type="protein sequence ID" value="WAZ72560.1"/>
    <property type="molecule type" value="Genomic_DNA"/>
</dbReference>
<evidence type="ECO:0000313" key="2">
    <source>
        <dbReference type="EMBL" id="QFP48740.1"/>
    </source>
</evidence>
<dbReference type="Proteomes" id="UP001164513">
    <property type="component" value="Plasmid pZSt-cp29-1"/>
</dbReference>
<dbReference type="EMBL" id="CP114729">
    <property type="protein sequence ID" value="WAZ72726.1"/>
    <property type="molecule type" value="Genomic_DNA"/>
</dbReference>
<evidence type="ECO:0000313" key="1">
    <source>
        <dbReference type="EMBL" id="QFP42472.1"/>
    </source>
</evidence>
<evidence type="ECO:0000313" key="4">
    <source>
        <dbReference type="EMBL" id="WAZ72644.1"/>
    </source>
</evidence>
<dbReference type="RefSeq" id="WP_152301282.1">
    <property type="nucleotide sequence ID" value="NZ_CP044631.1"/>
</dbReference>
<dbReference type="EMBL" id="CP044821">
    <property type="protein sequence ID" value="QFP48740.1"/>
    <property type="molecule type" value="Genomic_DNA"/>
</dbReference>
<dbReference type="Proteomes" id="UP001164513">
    <property type="component" value="Plasmid pZSt-cp30-9"/>
</dbReference>
<proteinExistence type="predicted"/>
<gene>
    <name evidence="1" type="ORF">F9Y90_05055</name>
    <name evidence="2" type="ORF">F9Y91_05910</name>
    <name evidence="3" type="ORF">O5404_05815</name>
    <name evidence="4" type="ORF">O5404_06525</name>
    <name evidence="5" type="ORF">O5404_06735</name>
    <name evidence="6" type="ORF">O5404_06945</name>
    <name evidence="7" type="ORF">O5404_07155</name>
</gene>
<dbReference type="Proteomes" id="UP001164513">
    <property type="component" value="Plasmid pZSt-cp30-5xcp24-1"/>
</dbReference>
<dbReference type="InterPro" id="IPR004239">
    <property type="entry name" value="DUF228"/>
</dbReference>
<dbReference type="Pfam" id="PF02989">
    <property type="entry name" value="DUF228"/>
    <property type="match status" value="1"/>
</dbReference>
<accession>A0A5P8AUC4</accession>
<dbReference type="EMBL" id="CP114727">
    <property type="protein sequence ID" value="WAZ72644.1"/>
    <property type="molecule type" value="Genomic_DNA"/>
</dbReference>
<dbReference type="EMBL" id="CP044631">
    <property type="protein sequence ID" value="QFP42472.1"/>
    <property type="molecule type" value="Genomic_DNA"/>
</dbReference>
<dbReference type="AlphaFoldDB" id="A0A5P8AUC4"/>
<geneLocation type="plasmid" evidence="3 8">
    <name>pZSt-cp30-5xcp24-1</name>
</geneLocation>
<dbReference type="Proteomes" id="UP001164513">
    <property type="component" value="Plasmid pZSt-cp30-7"/>
</dbReference>
<name>A0A5P8AUC4_9SPIR</name>
<reference evidence="1" key="1">
    <citation type="submission" date="2019-10" db="EMBL/GenBank/DDBJ databases">
        <title>Whole genome sequencing of Borrelia miyamotoi strains isolated in Europe.</title>
        <authorList>
            <person name="Sprong H."/>
            <person name="Azagi T."/>
            <person name="Kuleshov K.V."/>
            <person name="Platonov A.E."/>
            <person name="Hoornstra D."/>
            <person name="Hovius J.W."/>
        </authorList>
    </citation>
    <scope>NUCLEOTIDE SEQUENCE</scope>
    <source>
        <strain evidence="2">NL-IR-1</strain>
        <strain evidence="1">NL-IR-2</strain>
        <plasmid evidence="1">unnamed</plasmid>
    </source>
</reference>
<geneLocation type="plasmid" evidence="5 8">
    <name>pZSt-cp30-8</name>
</geneLocation>
<geneLocation type="plasmid" evidence="7 8">
    <name>pZSt-cp30-7</name>
</geneLocation>
<evidence type="ECO:0000313" key="6">
    <source>
        <dbReference type="EMBL" id="WAZ72726.1"/>
    </source>
</evidence>
<evidence type="ECO:0000313" key="8">
    <source>
        <dbReference type="Proteomes" id="UP001164513"/>
    </source>
</evidence>
<evidence type="ECO:0000313" key="7">
    <source>
        <dbReference type="EMBL" id="WAZ72768.1"/>
    </source>
</evidence>
<evidence type="ECO:0000313" key="3">
    <source>
        <dbReference type="EMBL" id="WAZ72560.1"/>
    </source>
</evidence>
<dbReference type="Proteomes" id="UP001164513">
    <property type="component" value="Plasmid pZSt-cp30-8"/>
</dbReference>
<geneLocation type="plasmid" evidence="6 8">
    <name>pZSt-cp30-9</name>
</geneLocation>
<sequence length="185" mass="20843">MSTNITELVKQYEEKAKALKKQMKNPNSYVSTFSNTVDFRDKNLHFANQGGTITSRYDKLENYFFKGYPYKRGVKQVIDPEYEPHVEVGGEDDLYGICIDIDEFTSTATVLAITEEFTGYLVAKQNSGIKRKDKLKFDSNGELEKNSSNNSKINAVALSDAIELDSEKKLCMVHVAIYGNKGKPS</sequence>
<organism evidence="1">
    <name type="scientific">Borrelia miyamotoi</name>
    <dbReference type="NCBI Taxonomy" id="47466"/>
    <lineage>
        <taxon>Bacteria</taxon>
        <taxon>Pseudomonadati</taxon>
        <taxon>Spirochaetota</taxon>
        <taxon>Spirochaetia</taxon>
        <taxon>Spirochaetales</taxon>
        <taxon>Borreliaceae</taxon>
        <taxon>Borrelia</taxon>
    </lineage>
</organism>
<keyword evidence="1" id="KW-0614">Plasmid</keyword>
<evidence type="ECO:0000313" key="5">
    <source>
        <dbReference type="EMBL" id="WAZ72685.1"/>
    </source>
</evidence>
<geneLocation type="plasmid" evidence="4 8">
    <name>pZSt-cp29-1</name>
</geneLocation>
<dbReference type="EMBL" id="CP114728">
    <property type="protein sequence ID" value="WAZ72685.1"/>
    <property type="molecule type" value="Genomic_DNA"/>
</dbReference>
<geneLocation type="plasmid" evidence="1">
    <name>unnamed</name>
</geneLocation>